<accession>C8X5X4</accession>
<reference evidence="1 2" key="1">
    <citation type="journal article" date="2010" name="Stand. Genomic Sci.">
        <title>Complete genome sequence of Desulfohalobium retbaense type strain (HR(100)).</title>
        <authorList>
            <person name="Spring S."/>
            <person name="Nolan M."/>
            <person name="Lapidus A."/>
            <person name="Glavina Del Rio T."/>
            <person name="Copeland A."/>
            <person name="Tice H."/>
            <person name="Cheng J.F."/>
            <person name="Lucas S."/>
            <person name="Land M."/>
            <person name="Chen F."/>
            <person name="Bruce D."/>
            <person name="Goodwin L."/>
            <person name="Pitluck S."/>
            <person name="Ivanova N."/>
            <person name="Mavromatis K."/>
            <person name="Mikhailova N."/>
            <person name="Pati A."/>
            <person name="Chen A."/>
            <person name="Palaniappan K."/>
            <person name="Hauser L."/>
            <person name="Chang Y.J."/>
            <person name="Jeffries C.D."/>
            <person name="Munk C."/>
            <person name="Kiss H."/>
            <person name="Chain P."/>
            <person name="Han C."/>
            <person name="Brettin T."/>
            <person name="Detter J.C."/>
            <person name="Schuler E."/>
            <person name="Goker M."/>
            <person name="Rohde M."/>
            <person name="Bristow J."/>
            <person name="Eisen J.A."/>
            <person name="Markowitz V."/>
            <person name="Hugenholtz P."/>
            <person name="Kyrpides N.C."/>
            <person name="Klenk H.P."/>
        </authorList>
    </citation>
    <scope>NUCLEOTIDE SEQUENCE [LARGE SCALE GENOMIC DNA]</scope>
    <source>
        <strain evidence="1 2">DSM 5692</strain>
        <plasmid evidence="2">Plasmid pDRET01</plasmid>
    </source>
</reference>
<organism evidence="1 2">
    <name type="scientific">Desulfohalobium retbaense (strain ATCC 49708 / DSM 5692 / JCM 16813 / HR100)</name>
    <dbReference type="NCBI Taxonomy" id="485915"/>
    <lineage>
        <taxon>Bacteria</taxon>
        <taxon>Pseudomonadati</taxon>
        <taxon>Thermodesulfobacteriota</taxon>
        <taxon>Desulfovibrionia</taxon>
        <taxon>Desulfovibrionales</taxon>
        <taxon>Desulfohalobiaceae</taxon>
        <taxon>Desulfohalobium</taxon>
    </lineage>
</organism>
<evidence type="ECO:0000313" key="2">
    <source>
        <dbReference type="Proteomes" id="UP000001052"/>
    </source>
</evidence>
<dbReference type="KEGG" id="drt:Dret_2545"/>
<evidence type="ECO:0000313" key="1">
    <source>
        <dbReference type="EMBL" id="ACV69821.1"/>
    </source>
</evidence>
<gene>
    <name evidence="1" type="ORF">Dret_2545</name>
</gene>
<dbReference type="RefSeq" id="WP_012813912.1">
    <property type="nucleotide sequence ID" value="NC_013224.1"/>
</dbReference>
<dbReference type="EMBL" id="CP001735">
    <property type="protein sequence ID" value="ACV69821.1"/>
    <property type="molecule type" value="Genomic_DNA"/>
</dbReference>
<keyword evidence="1" id="KW-0614">Plasmid</keyword>
<name>C8X5X4_DESRD</name>
<protein>
    <submittedName>
        <fullName evidence="1">Uncharacterized protein</fullName>
    </submittedName>
</protein>
<dbReference type="HOGENOM" id="CLU_2805512_0_0_7"/>
<dbReference type="Proteomes" id="UP000001052">
    <property type="component" value="Plasmid pDRET01"/>
</dbReference>
<keyword evidence="2" id="KW-1185">Reference proteome</keyword>
<sequence>MYRHTEGSFFRADDNDVIDMVFDNQKGAWVVDETQSIESTHKKEFRYEKKYPVMLMTRVEENFWIYI</sequence>
<geneLocation type="plasmid" evidence="1 2">
    <name>pDRET01</name>
</geneLocation>
<dbReference type="AlphaFoldDB" id="C8X5X4"/>
<proteinExistence type="predicted"/>